<name>A0A934ISQ6_9HYPH</name>
<keyword evidence="2" id="KW-1185">Reference proteome</keyword>
<dbReference type="InterPro" id="IPR029063">
    <property type="entry name" value="SAM-dependent_MTases_sf"/>
</dbReference>
<dbReference type="RefSeq" id="WP_198882867.1">
    <property type="nucleotide sequence ID" value="NZ_JAEKJA010000011.1"/>
</dbReference>
<accession>A0A934ISQ6</accession>
<proteinExistence type="predicted"/>
<comment type="caution">
    <text evidence="1">The sequence shown here is derived from an EMBL/GenBank/DDBJ whole genome shotgun (WGS) entry which is preliminary data.</text>
</comment>
<reference evidence="1" key="1">
    <citation type="submission" date="2020-12" db="EMBL/GenBank/DDBJ databases">
        <title>Bacterial taxonomy.</title>
        <authorList>
            <person name="Pan X."/>
        </authorList>
    </citation>
    <scope>NUCLEOTIDE SEQUENCE</scope>
    <source>
        <strain evidence="1">B2012</strain>
    </source>
</reference>
<dbReference type="EMBL" id="JAEKJA010000011">
    <property type="protein sequence ID" value="MBJ3776979.1"/>
    <property type="molecule type" value="Genomic_DNA"/>
</dbReference>
<protein>
    <submittedName>
        <fullName evidence="1">Uncharacterized protein</fullName>
    </submittedName>
</protein>
<dbReference type="SUPFAM" id="SSF53335">
    <property type="entry name" value="S-adenosyl-L-methionine-dependent methyltransferases"/>
    <property type="match status" value="1"/>
</dbReference>
<gene>
    <name evidence="1" type="ORF">JCR33_14830</name>
</gene>
<sequence length="75" mass="8420">MAAGFDVVEQEVLTHHLRTHYARVLEELTARADELRNQGVTAEYIDSMSTGLRHWVKAADAGNLAFAIHVFRKPS</sequence>
<evidence type="ECO:0000313" key="2">
    <source>
        <dbReference type="Proteomes" id="UP000609531"/>
    </source>
</evidence>
<evidence type="ECO:0000313" key="1">
    <source>
        <dbReference type="EMBL" id="MBJ3776979.1"/>
    </source>
</evidence>
<organism evidence="1 2">
    <name type="scientific">Acuticoccus mangrovi</name>
    <dbReference type="NCBI Taxonomy" id="2796142"/>
    <lineage>
        <taxon>Bacteria</taxon>
        <taxon>Pseudomonadati</taxon>
        <taxon>Pseudomonadota</taxon>
        <taxon>Alphaproteobacteria</taxon>
        <taxon>Hyphomicrobiales</taxon>
        <taxon>Amorphaceae</taxon>
        <taxon>Acuticoccus</taxon>
    </lineage>
</organism>
<dbReference type="AlphaFoldDB" id="A0A934ISQ6"/>
<dbReference type="Proteomes" id="UP000609531">
    <property type="component" value="Unassembled WGS sequence"/>
</dbReference>
<dbReference type="Gene3D" id="1.10.287.840">
    <property type="entry name" value="Mycolic acid cyclopropane synthase domain like"/>
    <property type="match status" value="1"/>
</dbReference>
<dbReference type="InterPro" id="IPR023143">
    <property type="entry name" value="Cyclopro_synthase-like_dom_sf"/>
</dbReference>